<feature type="transmembrane region" description="Helical" evidence="12">
    <location>
        <begin position="469"/>
        <end position="487"/>
    </location>
</feature>
<comment type="caution">
    <text evidence="13">The sequence shown here is derived from an EMBL/GenBank/DDBJ whole genome shotgun (WGS) entry which is preliminary data.</text>
</comment>
<dbReference type="AlphaFoldDB" id="A0A842HJA6"/>
<sequence>MNSSGLYIEIAVIAVYMLYLLGIGAAFKNFNHDISDFFRGGGRGTWWLVGASVFMANISAYTFTGASGVAFEAGWSVATIYIANSVGLFLAFLFFAAWFRQLRAITGPEVIEMRFGRTTQQLYAFLMVILGVVGSGLVLWAMAIFTAAVFGFPIWVIILVLGAVVMAYSTSGGSWAVMATDFVQSLIMVPTTIIVGVLALLAMGGFTGMGELVRNAGLESDFNLINGTGEFSGGQFTLTWALGIFMTQSILSNSMVSGPRFFSVKDGWEARKAAFLAFVLMAMGCVFWFLPPMAARLLFESDVLSAGASLNKPAEAAYAVASIKLLPLGMTGVIMVAMFSATMSSLDSGINRNAAIVIRDILPMLRKSMGLEPMEAERELVWSRWVSLALGLVVMGIALYYSLMGKAGMFEFMLALASMLGAPMSVPMLLGMFVKRVPAWSAVFAVFCGLMPSLLAFAFGLEWSFQQKVFINVGCGTAGFLSSMLFWKSASQAYRTKVEEFFTKMHLPVDFEKEVGKANDLSQLKILGNFVLGISSFFFLLLLVPNPLGGRVVILCLASSVALTGVLMRWVGARQARLSAAKEAAVSTIS</sequence>
<feature type="transmembrane region" description="Helical" evidence="12">
    <location>
        <begin position="316"/>
        <end position="339"/>
    </location>
</feature>
<evidence type="ECO:0000256" key="6">
    <source>
        <dbReference type="ARBA" id="ARBA00022989"/>
    </source>
</evidence>
<comment type="subcellular location">
    <subcellularLocation>
        <location evidence="1">Cell membrane</location>
        <topology evidence="1">Multi-pass membrane protein</topology>
    </subcellularLocation>
</comment>
<evidence type="ECO:0000256" key="3">
    <source>
        <dbReference type="ARBA" id="ARBA00022448"/>
    </source>
</evidence>
<keyword evidence="7" id="KW-0915">Sodium</keyword>
<feature type="transmembrane region" description="Helical" evidence="12">
    <location>
        <begin position="77"/>
        <end position="99"/>
    </location>
</feature>
<dbReference type="PANTHER" id="PTHR42985:SF40">
    <property type="entry name" value="LD47995P-RELATED"/>
    <property type="match status" value="1"/>
</dbReference>
<evidence type="ECO:0000256" key="7">
    <source>
        <dbReference type="ARBA" id="ARBA00023053"/>
    </source>
</evidence>
<feature type="transmembrane region" description="Helical" evidence="12">
    <location>
        <begin position="182"/>
        <end position="206"/>
    </location>
</feature>
<evidence type="ECO:0000313" key="13">
    <source>
        <dbReference type="EMBL" id="MBC2595704.1"/>
    </source>
</evidence>
<name>A0A842HJA6_9BACT</name>
<keyword evidence="9 12" id="KW-0472">Membrane</keyword>
<evidence type="ECO:0000313" key="14">
    <source>
        <dbReference type="Proteomes" id="UP000546464"/>
    </source>
</evidence>
<feature type="transmembrane region" description="Helical" evidence="12">
    <location>
        <begin position="442"/>
        <end position="463"/>
    </location>
</feature>
<feature type="transmembrane region" description="Helical" evidence="12">
    <location>
        <begin position="47"/>
        <end position="71"/>
    </location>
</feature>
<proteinExistence type="inferred from homology"/>
<feature type="transmembrane region" description="Helical" evidence="12">
    <location>
        <begin position="550"/>
        <end position="572"/>
    </location>
</feature>
<evidence type="ECO:0000256" key="5">
    <source>
        <dbReference type="ARBA" id="ARBA00022692"/>
    </source>
</evidence>
<evidence type="ECO:0000256" key="9">
    <source>
        <dbReference type="ARBA" id="ARBA00023136"/>
    </source>
</evidence>
<reference evidence="13 14" key="1">
    <citation type="submission" date="2020-07" db="EMBL/GenBank/DDBJ databases">
        <authorList>
            <person name="Feng X."/>
        </authorList>
    </citation>
    <scope>NUCLEOTIDE SEQUENCE [LARGE SCALE GENOMIC DNA]</scope>
    <source>
        <strain evidence="13 14">JCM31066</strain>
    </source>
</reference>
<dbReference type="GO" id="GO:0005886">
    <property type="term" value="C:plasma membrane"/>
    <property type="evidence" value="ECO:0007669"/>
    <property type="project" value="UniProtKB-SubCell"/>
</dbReference>
<organism evidence="13 14">
    <name type="scientific">Ruficoccus amylovorans</name>
    <dbReference type="NCBI Taxonomy" id="1804625"/>
    <lineage>
        <taxon>Bacteria</taxon>
        <taxon>Pseudomonadati</taxon>
        <taxon>Verrucomicrobiota</taxon>
        <taxon>Opitutia</taxon>
        <taxon>Puniceicoccales</taxon>
        <taxon>Cerasicoccaceae</taxon>
        <taxon>Ruficoccus</taxon>
    </lineage>
</organism>
<dbReference type="InterPro" id="IPR051163">
    <property type="entry name" value="Sodium:Solute_Symporter_SSF"/>
</dbReference>
<gene>
    <name evidence="13" type="ORF">H5P28_15665</name>
</gene>
<keyword evidence="8" id="KW-0406">Ion transport</keyword>
<evidence type="ECO:0000256" key="2">
    <source>
        <dbReference type="ARBA" id="ARBA00006434"/>
    </source>
</evidence>
<comment type="similarity">
    <text evidence="2 11">Belongs to the sodium:solute symporter (SSF) (TC 2.A.21) family.</text>
</comment>
<keyword evidence="5 12" id="KW-0812">Transmembrane</keyword>
<evidence type="ECO:0000256" key="4">
    <source>
        <dbReference type="ARBA" id="ARBA00022475"/>
    </source>
</evidence>
<dbReference type="PROSITE" id="PS50283">
    <property type="entry name" value="NA_SOLUT_SYMP_3"/>
    <property type="match status" value="1"/>
</dbReference>
<dbReference type="RefSeq" id="WP_185676642.1">
    <property type="nucleotide sequence ID" value="NZ_JACHVB010000052.1"/>
</dbReference>
<dbReference type="Proteomes" id="UP000546464">
    <property type="component" value="Unassembled WGS sequence"/>
</dbReference>
<dbReference type="Pfam" id="PF00474">
    <property type="entry name" value="SSF"/>
    <property type="match status" value="1"/>
</dbReference>
<keyword evidence="4" id="KW-1003">Cell membrane</keyword>
<dbReference type="InterPro" id="IPR038377">
    <property type="entry name" value="Na/Glc_symporter_sf"/>
</dbReference>
<evidence type="ECO:0000256" key="10">
    <source>
        <dbReference type="ARBA" id="ARBA00023201"/>
    </source>
</evidence>
<feature type="transmembrane region" description="Helical" evidence="12">
    <location>
        <begin position="526"/>
        <end position="544"/>
    </location>
</feature>
<keyword evidence="3" id="KW-0813">Transport</keyword>
<keyword evidence="6 12" id="KW-1133">Transmembrane helix</keyword>
<feature type="transmembrane region" description="Helical" evidence="12">
    <location>
        <begin position="152"/>
        <end position="170"/>
    </location>
</feature>
<evidence type="ECO:0000256" key="8">
    <source>
        <dbReference type="ARBA" id="ARBA00023065"/>
    </source>
</evidence>
<dbReference type="GO" id="GO:0015293">
    <property type="term" value="F:symporter activity"/>
    <property type="evidence" value="ECO:0007669"/>
    <property type="project" value="TreeGrafter"/>
</dbReference>
<feature type="transmembrane region" description="Helical" evidence="12">
    <location>
        <begin position="273"/>
        <end position="290"/>
    </location>
</feature>
<dbReference type="EMBL" id="JACHVB010000052">
    <property type="protein sequence ID" value="MBC2595704.1"/>
    <property type="molecule type" value="Genomic_DNA"/>
</dbReference>
<evidence type="ECO:0008006" key="15">
    <source>
        <dbReference type="Google" id="ProtNLM"/>
    </source>
</evidence>
<dbReference type="GO" id="GO:0006814">
    <property type="term" value="P:sodium ion transport"/>
    <property type="evidence" value="ECO:0007669"/>
    <property type="project" value="UniProtKB-KW"/>
</dbReference>
<dbReference type="PANTHER" id="PTHR42985">
    <property type="entry name" value="SODIUM-COUPLED MONOCARBOXYLATE TRANSPORTER"/>
    <property type="match status" value="1"/>
</dbReference>
<keyword evidence="10" id="KW-0739">Sodium transport</keyword>
<dbReference type="InterPro" id="IPR001734">
    <property type="entry name" value="Na/solute_symporter"/>
</dbReference>
<evidence type="ECO:0000256" key="12">
    <source>
        <dbReference type="SAM" id="Phobius"/>
    </source>
</evidence>
<dbReference type="Gene3D" id="1.20.1730.10">
    <property type="entry name" value="Sodium/glucose cotransporter"/>
    <property type="match status" value="1"/>
</dbReference>
<evidence type="ECO:0000256" key="11">
    <source>
        <dbReference type="RuleBase" id="RU362091"/>
    </source>
</evidence>
<feature type="transmembrane region" description="Helical" evidence="12">
    <location>
        <begin position="233"/>
        <end position="252"/>
    </location>
</feature>
<feature type="transmembrane region" description="Helical" evidence="12">
    <location>
        <begin position="385"/>
        <end position="403"/>
    </location>
</feature>
<feature type="transmembrane region" description="Helical" evidence="12">
    <location>
        <begin position="6"/>
        <end position="27"/>
    </location>
</feature>
<keyword evidence="14" id="KW-1185">Reference proteome</keyword>
<feature type="transmembrane region" description="Helical" evidence="12">
    <location>
        <begin position="409"/>
        <end position="430"/>
    </location>
</feature>
<feature type="transmembrane region" description="Helical" evidence="12">
    <location>
        <begin position="122"/>
        <end position="146"/>
    </location>
</feature>
<accession>A0A842HJA6</accession>
<evidence type="ECO:0000256" key="1">
    <source>
        <dbReference type="ARBA" id="ARBA00004651"/>
    </source>
</evidence>
<protein>
    <recommendedName>
        <fullName evidence="15">Sodium/glucose cotransporter</fullName>
    </recommendedName>
</protein>